<evidence type="ECO:0000259" key="1">
    <source>
        <dbReference type="Pfam" id="PF03101"/>
    </source>
</evidence>
<dbReference type="Proteomes" id="UP001064489">
    <property type="component" value="Chromosome 2"/>
</dbReference>
<dbReference type="AlphaFoldDB" id="A0AAD5IFT0"/>
<evidence type="ECO:0000313" key="2">
    <source>
        <dbReference type="EMBL" id="KAI9162005.1"/>
    </source>
</evidence>
<keyword evidence="3" id="KW-1185">Reference proteome</keyword>
<dbReference type="Pfam" id="PF03101">
    <property type="entry name" value="FAR1"/>
    <property type="match status" value="1"/>
</dbReference>
<reference evidence="2" key="2">
    <citation type="submission" date="2023-02" db="EMBL/GenBank/DDBJ databases">
        <authorList>
            <person name="Swenson N.G."/>
            <person name="Wegrzyn J.L."/>
            <person name="Mcevoy S.L."/>
        </authorList>
    </citation>
    <scope>NUCLEOTIDE SEQUENCE</scope>
    <source>
        <strain evidence="2">91603</strain>
        <tissue evidence="2">Leaf</tissue>
    </source>
</reference>
<feature type="domain" description="FAR1" evidence="1">
    <location>
        <begin position="14"/>
        <end position="60"/>
    </location>
</feature>
<reference evidence="2" key="1">
    <citation type="journal article" date="2022" name="Plant J.">
        <title>Strategies of tolerance reflected in two North American maple genomes.</title>
        <authorList>
            <person name="McEvoy S.L."/>
            <person name="Sezen U.U."/>
            <person name="Trouern-Trend A."/>
            <person name="McMahon S.M."/>
            <person name="Schaberg P.G."/>
            <person name="Yang J."/>
            <person name="Wegrzyn J.L."/>
            <person name="Swenson N.G."/>
        </authorList>
    </citation>
    <scope>NUCLEOTIDE SEQUENCE</scope>
    <source>
        <strain evidence="2">91603</strain>
    </source>
</reference>
<gene>
    <name evidence="2" type="ORF">LWI28_022774</name>
</gene>
<protein>
    <recommendedName>
        <fullName evidence="1">FAR1 domain-containing protein</fullName>
    </recommendedName>
</protein>
<name>A0AAD5IFT0_ACENE</name>
<evidence type="ECO:0000313" key="3">
    <source>
        <dbReference type="Proteomes" id="UP001064489"/>
    </source>
</evidence>
<dbReference type="InterPro" id="IPR004330">
    <property type="entry name" value="FAR1_DNA_bnd_dom"/>
</dbReference>
<dbReference type="PANTHER" id="PTHR46328:SF27">
    <property type="entry name" value="OS12G0287500 PROTEIN"/>
    <property type="match status" value="1"/>
</dbReference>
<dbReference type="PANTHER" id="PTHR46328">
    <property type="entry name" value="FAR-RED IMPAIRED RESPONSIVE (FAR1) FAMILY PROTEIN-RELATED"/>
    <property type="match status" value="1"/>
</dbReference>
<sequence>MQVHSDDEAYNLCNTYALRKGFSIRKGHFRRDKSNNIRKRDFLCSKAGFLTDQEKNSCTKLAKDSSFVFDIEEKRRGLISCSAKKKISFVDQTLDYIEGLAGVETAEAAA</sequence>
<proteinExistence type="predicted"/>
<accession>A0AAD5IFT0</accession>
<comment type="caution">
    <text evidence="2">The sequence shown here is derived from an EMBL/GenBank/DDBJ whole genome shotgun (WGS) entry which is preliminary data.</text>
</comment>
<organism evidence="2 3">
    <name type="scientific">Acer negundo</name>
    <name type="common">Box elder</name>
    <dbReference type="NCBI Taxonomy" id="4023"/>
    <lineage>
        <taxon>Eukaryota</taxon>
        <taxon>Viridiplantae</taxon>
        <taxon>Streptophyta</taxon>
        <taxon>Embryophyta</taxon>
        <taxon>Tracheophyta</taxon>
        <taxon>Spermatophyta</taxon>
        <taxon>Magnoliopsida</taxon>
        <taxon>eudicotyledons</taxon>
        <taxon>Gunneridae</taxon>
        <taxon>Pentapetalae</taxon>
        <taxon>rosids</taxon>
        <taxon>malvids</taxon>
        <taxon>Sapindales</taxon>
        <taxon>Sapindaceae</taxon>
        <taxon>Hippocastanoideae</taxon>
        <taxon>Acereae</taxon>
        <taxon>Acer</taxon>
    </lineage>
</organism>
<dbReference type="EMBL" id="JAJSOW010000106">
    <property type="protein sequence ID" value="KAI9162005.1"/>
    <property type="molecule type" value="Genomic_DNA"/>
</dbReference>